<dbReference type="InterPro" id="IPR058532">
    <property type="entry name" value="YjbR/MT2646/Rv2570-like"/>
</dbReference>
<dbReference type="EMBL" id="AP022596">
    <property type="protein sequence ID" value="BBY65964.1"/>
    <property type="molecule type" value="Genomic_DNA"/>
</dbReference>
<keyword evidence="2" id="KW-1185">Reference proteome</keyword>
<dbReference type="GO" id="GO:0016740">
    <property type="term" value="F:transferase activity"/>
    <property type="evidence" value="ECO:0007669"/>
    <property type="project" value="UniProtKB-KW"/>
</dbReference>
<name>A0A7I7T9M7_9MYCO</name>
<dbReference type="SUPFAM" id="SSF142906">
    <property type="entry name" value="YjbR-like"/>
    <property type="match status" value="1"/>
</dbReference>
<keyword evidence="1" id="KW-0808">Transferase</keyword>
<sequence length="141" mass="15928">MTTQPWHCYAMPHPVMFDDADPILARVRNIALAFPEATEKISHGRPTFSAPKMFAVYGGSQKNPTGPMTRYDHALLIKVDDSERQALQQDPRFFYPAYLGPYGWLGLDFDAAKVDWDEAKELVDASFRLQAPARLVKQLDG</sequence>
<dbReference type="Proteomes" id="UP000467148">
    <property type="component" value="Chromosome"/>
</dbReference>
<evidence type="ECO:0000313" key="2">
    <source>
        <dbReference type="Proteomes" id="UP000467148"/>
    </source>
</evidence>
<dbReference type="Gene3D" id="3.90.1150.30">
    <property type="match status" value="1"/>
</dbReference>
<dbReference type="KEGG" id="mhev:MHEL_42070"/>
<accession>A0A7I7T9M7</accession>
<gene>
    <name evidence="1" type="ORF">MHEL_42070</name>
</gene>
<proteinExistence type="predicted"/>
<evidence type="ECO:0000313" key="1">
    <source>
        <dbReference type="EMBL" id="BBY65964.1"/>
    </source>
</evidence>
<dbReference type="InterPro" id="IPR038056">
    <property type="entry name" value="YjbR-like_sf"/>
</dbReference>
<dbReference type="Pfam" id="PF04237">
    <property type="entry name" value="YjbR"/>
    <property type="match status" value="1"/>
</dbReference>
<protein>
    <submittedName>
        <fullName evidence="1">Phosphoribosylglycinamide formyltransferase</fullName>
    </submittedName>
</protein>
<dbReference type="AlphaFoldDB" id="A0A7I7T9M7"/>
<reference evidence="1 2" key="1">
    <citation type="journal article" date="2019" name="Emerg. Microbes Infect.">
        <title>Comprehensive subspecies identification of 175 nontuberculous mycobacteria species based on 7547 genomic profiles.</title>
        <authorList>
            <person name="Matsumoto Y."/>
            <person name="Kinjo T."/>
            <person name="Motooka D."/>
            <person name="Nabeya D."/>
            <person name="Jung N."/>
            <person name="Uechi K."/>
            <person name="Horii T."/>
            <person name="Iida T."/>
            <person name="Fujita J."/>
            <person name="Nakamura S."/>
        </authorList>
    </citation>
    <scope>NUCLEOTIDE SEQUENCE [LARGE SCALE GENOMIC DNA]</scope>
    <source>
        <strain evidence="1 2">JCM 30396</strain>
    </source>
</reference>
<organism evidence="1 2">
    <name type="scientific">Mycolicibacterium helvum</name>
    <dbReference type="NCBI Taxonomy" id="1534349"/>
    <lineage>
        <taxon>Bacteria</taxon>
        <taxon>Bacillati</taxon>
        <taxon>Actinomycetota</taxon>
        <taxon>Actinomycetes</taxon>
        <taxon>Mycobacteriales</taxon>
        <taxon>Mycobacteriaceae</taxon>
        <taxon>Mycolicibacterium</taxon>
    </lineage>
</organism>